<evidence type="ECO:0000256" key="8">
    <source>
        <dbReference type="RuleBase" id="RU363032"/>
    </source>
</evidence>
<feature type="transmembrane region" description="Helical" evidence="8">
    <location>
        <begin position="263"/>
        <end position="290"/>
    </location>
</feature>
<feature type="transmembrane region" description="Helical" evidence="8">
    <location>
        <begin position="115"/>
        <end position="139"/>
    </location>
</feature>
<evidence type="ECO:0000256" key="2">
    <source>
        <dbReference type="ARBA" id="ARBA00007069"/>
    </source>
</evidence>
<gene>
    <name evidence="10" type="ORF">VF724_10510</name>
</gene>
<dbReference type="CDD" id="cd06261">
    <property type="entry name" value="TM_PBP2"/>
    <property type="match status" value="1"/>
</dbReference>
<comment type="caution">
    <text evidence="10">The sequence shown here is derived from an EMBL/GenBank/DDBJ whole genome shotgun (WGS) entry which is preliminary data.</text>
</comment>
<dbReference type="Gene3D" id="1.10.3720.10">
    <property type="entry name" value="MetI-like"/>
    <property type="match status" value="1"/>
</dbReference>
<comment type="similarity">
    <text evidence="2">Belongs to the binding-protein-dependent transport system permease family. CysTW subfamily.</text>
</comment>
<dbReference type="EMBL" id="JAYJLD010000013">
    <property type="protein sequence ID" value="MEB3102095.1"/>
    <property type="molecule type" value="Genomic_DNA"/>
</dbReference>
<evidence type="ECO:0000259" key="9">
    <source>
        <dbReference type="PROSITE" id="PS50928"/>
    </source>
</evidence>
<keyword evidence="7 8" id="KW-0472">Membrane</keyword>
<evidence type="ECO:0000313" key="10">
    <source>
        <dbReference type="EMBL" id="MEB3102095.1"/>
    </source>
</evidence>
<feature type="transmembrane region" description="Helical" evidence="8">
    <location>
        <begin position="29"/>
        <end position="48"/>
    </location>
</feature>
<keyword evidence="3 8" id="KW-0813">Transport</keyword>
<dbReference type="Pfam" id="PF00528">
    <property type="entry name" value="BPD_transp_1"/>
    <property type="match status" value="1"/>
</dbReference>
<name>A0ABU5ZHY2_9BACL</name>
<feature type="domain" description="ABC transmembrane type-1" evidence="9">
    <location>
        <begin position="79"/>
        <end position="286"/>
    </location>
</feature>
<dbReference type="SUPFAM" id="SSF161098">
    <property type="entry name" value="MetI-like"/>
    <property type="match status" value="1"/>
</dbReference>
<keyword evidence="4" id="KW-1003">Cell membrane</keyword>
<evidence type="ECO:0000313" key="11">
    <source>
        <dbReference type="Proteomes" id="UP001310386"/>
    </source>
</evidence>
<dbReference type="InterPro" id="IPR000515">
    <property type="entry name" value="MetI-like"/>
</dbReference>
<accession>A0ABU5ZHY2</accession>
<evidence type="ECO:0000256" key="5">
    <source>
        <dbReference type="ARBA" id="ARBA00022692"/>
    </source>
</evidence>
<sequence>MIDTQQQSAGRPVSWVSLNKLTKIPGLQWLLLIIPSAYIVFLMFFSMIDLFKLSIFDTNGFTLKYLAHLFAEPVYLQVLWLTLKIAFLVTLTTLLIAYPVAYLMVKIESKAWKNFIFTAVLIPFWISLLVRTFAWTVLLQEQGIINKTLMTVGLIHVPIPLLYNTAGVIIGMTHVLLPYMVLSLYSVMEGIDQRLVQAAEGMGARPRKAFMQIFLPLSLPGMLSGSLLVFILGLGYFITPAILGGSKNMMISMLIQNNVSTTLNWHLASALALVLFVITLLLLFLSYFIIRNHSVLKEMS</sequence>
<dbReference type="PANTHER" id="PTHR42929:SF5">
    <property type="entry name" value="ABC TRANSPORTER PERMEASE PROTEIN"/>
    <property type="match status" value="1"/>
</dbReference>
<dbReference type="PANTHER" id="PTHR42929">
    <property type="entry name" value="INNER MEMBRANE ABC TRANSPORTER PERMEASE PROTEIN YDCU-RELATED-RELATED"/>
    <property type="match status" value="1"/>
</dbReference>
<keyword evidence="11" id="KW-1185">Reference proteome</keyword>
<dbReference type="InterPro" id="IPR035906">
    <property type="entry name" value="MetI-like_sf"/>
</dbReference>
<feature type="transmembrane region" description="Helical" evidence="8">
    <location>
        <begin position="159"/>
        <end position="185"/>
    </location>
</feature>
<proteinExistence type="inferred from homology"/>
<feature type="transmembrane region" description="Helical" evidence="8">
    <location>
        <begin position="78"/>
        <end position="103"/>
    </location>
</feature>
<evidence type="ECO:0000256" key="7">
    <source>
        <dbReference type="ARBA" id="ARBA00023136"/>
    </source>
</evidence>
<comment type="subcellular location">
    <subcellularLocation>
        <location evidence="1 8">Cell membrane</location>
        <topology evidence="1 8">Multi-pass membrane protein</topology>
    </subcellularLocation>
</comment>
<protein>
    <submittedName>
        <fullName evidence="10">ABC transporter permease</fullName>
    </submittedName>
</protein>
<organism evidence="10 11">
    <name type="scientific">Ferviditalea candida</name>
    <dbReference type="NCBI Taxonomy" id="3108399"/>
    <lineage>
        <taxon>Bacteria</taxon>
        <taxon>Bacillati</taxon>
        <taxon>Bacillota</taxon>
        <taxon>Bacilli</taxon>
        <taxon>Bacillales</taxon>
        <taxon>Paenibacillaceae</taxon>
        <taxon>Ferviditalea</taxon>
    </lineage>
</organism>
<keyword evidence="6 8" id="KW-1133">Transmembrane helix</keyword>
<evidence type="ECO:0000256" key="3">
    <source>
        <dbReference type="ARBA" id="ARBA00022448"/>
    </source>
</evidence>
<dbReference type="RefSeq" id="WP_371754212.1">
    <property type="nucleotide sequence ID" value="NZ_JAYJLD010000013.1"/>
</dbReference>
<reference evidence="10" key="1">
    <citation type="submission" date="2023-12" db="EMBL/GenBank/DDBJ databases">
        <title>Fervidustalea candida gen. nov., sp. nov., a novel member of the family Paenibacillaceae isolated from a geothermal area.</title>
        <authorList>
            <person name="Li W.-J."/>
            <person name="Jiao J.-Y."/>
            <person name="Chen Y."/>
        </authorList>
    </citation>
    <scope>NUCLEOTIDE SEQUENCE</scope>
    <source>
        <strain evidence="10">SYSU GA230002</strain>
    </source>
</reference>
<evidence type="ECO:0000256" key="1">
    <source>
        <dbReference type="ARBA" id="ARBA00004651"/>
    </source>
</evidence>
<keyword evidence="5 8" id="KW-0812">Transmembrane</keyword>
<dbReference type="PROSITE" id="PS50928">
    <property type="entry name" value="ABC_TM1"/>
    <property type="match status" value="1"/>
</dbReference>
<dbReference type="Proteomes" id="UP001310386">
    <property type="component" value="Unassembled WGS sequence"/>
</dbReference>
<evidence type="ECO:0000256" key="4">
    <source>
        <dbReference type="ARBA" id="ARBA00022475"/>
    </source>
</evidence>
<feature type="transmembrane region" description="Helical" evidence="8">
    <location>
        <begin position="213"/>
        <end position="243"/>
    </location>
</feature>
<evidence type="ECO:0000256" key="6">
    <source>
        <dbReference type="ARBA" id="ARBA00022989"/>
    </source>
</evidence>